<dbReference type="Pfam" id="PF04152">
    <property type="entry name" value="Mre11_DNA_bind"/>
    <property type="match status" value="1"/>
</dbReference>
<gene>
    <name evidence="21" type="ORF">EX30DRAFT_300757</name>
</gene>
<feature type="compositionally biased region" description="Low complexity" evidence="19">
    <location>
        <begin position="600"/>
        <end position="627"/>
    </location>
</feature>
<dbReference type="SUPFAM" id="SSF56300">
    <property type="entry name" value="Metallo-dependent phosphatases"/>
    <property type="match status" value="1"/>
</dbReference>
<dbReference type="GO" id="GO:0031573">
    <property type="term" value="P:mitotic intra-S DNA damage checkpoint signaling"/>
    <property type="evidence" value="ECO:0007669"/>
    <property type="project" value="TreeGrafter"/>
</dbReference>
<dbReference type="GO" id="GO:0006303">
    <property type="term" value="P:double-strand break repair via nonhomologous end joining"/>
    <property type="evidence" value="ECO:0007669"/>
    <property type="project" value="TreeGrafter"/>
</dbReference>
<evidence type="ECO:0000313" key="22">
    <source>
        <dbReference type="Proteomes" id="UP000298138"/>
    </source>
</evidence>
<evidence type="ECO:0000256" key="13">
    <source>
        <dbReference type="ARBA" id="ARBA00023211"/>
    </source>
</evidence>
<dbReference type="FunCoup" id="A0A4S2N5W4">
    <property type="interactions" value="999"/>
</dbReference>
<feature type="region of interest" description="Disordered" evidence="19">
    <location>
        <begin position="520"/>
        <end position="782"/>
    </location>
</feature>
<dbReference type="Proteomes" id="UP000298138">
    <property type="component" value="Unassembled WGS sequence"/>
</dbReference>
<dbReference type="InterPro" id="IPR004843">
    <property type="entry name" value="Calcineurin-like_PHP"/>
</dbReference>
<dbReference type="Gene3D" id="3.30.110.110">
    <property type="entry name" value="Mre11, capping domain"/>
    <property type="match status" value="1"/>
</dbReference>
<dbReference type="GO" id="GO:0000723">
    <property type="term" value="P:telomere maintenance"/>
    <property type="evidence" value="ECO:0007669"/>
    <property type="project" value="TreeGrafter"/>
</dbReference>
<dbReference type="STRING" id="341454.A0A4S2N5W4"/>
<evidence type="ECO:0000256" key="15">
    <source>
        <dbReference type="ARBA" id="ARBA00023254"/>
    </source>
</evidence>
<dbReference type="InterPro" id="IPR041796">
    <property type="entry name" value="Mre11_N"/>
</dbReference>
<evidence type="ECO:0000256" key="11">
    <source>
        <dbReference type="ARBA" id="ARBA00022839"/>
    </source>
</evidence>
<keyword evidence="5" id="KW-0158">Chromosome</keyword>
<feature type="domain" description="Mre11 DNA-binding" evidence="20">
    <location>
        <begin position="288"/>
        <end position="467"/>
    </location>
</feature>
<dbReference type="Pfam" id="PF00149">
    <property type="entry name" value="Metallophos"/>
    <property type="match status" value="1"/>
</dbReference>
<dbReference type="Gene3D" id="3.60.21.10">
    <property type="match status" value="1"/>
</dbReference>
<evidence type="ECO:0000256" key="19">
    <source>
        <dbReference type="SAM" id="MobiDB-lite"/>
    </source>
</evidence>
<feature type="compositionally biased region" description="Low complexity" evidence="19">
    <location>
        <begin position="677"/>
        <end position="697"/>
    </location>
</feature>
<evidence type="ECO:0000256" key="3">
    <source>
        <dbReference type="ARBA" id="ARBA00004286"/>
    </source>
</evidence>
<dbReference type="GO" id="GO:0030145">
    <property type="term" value="F:manganese ion binding"/>
    <property type="evidence" value="ECO:0007669"/>
    <property type="project" value="InterPro"/>
</dbReference>
<feature type="compositionally biased region" description="Basic residues" evidence="19">
    <location>
        <begin position="585"/>
        <end position="595"/>
    </location>
</feature>
<evidence type="ECO:0000256" key="2">
    <source>
        <dbReference type="ARBA" id="ARBA00004123"/>
    </source>
</evidence>
<dbReference type="PIRSF" id="PIRSF000882">
    <property type="entry name" value="DSB_repair_MRE11"/>
    <property type="match status" value="1"/>
</dbReference>
<feature type="compositionally biased region" description="Low complexity" evidence="19">
    <location>
        <begin position="719"/>
        <end position="736"/>
    </location>
</feature>
<feature type="non-terminal residue" evidence="21">
    <location>
        <position position="1"/>
    </location>
</feature>
<feature type="compositionally biased region" description="Polar residues" evidence="19">
    <location>
        <begin position="698"/>
        <end position="718"/>
    </location>
</feature>
<keyword evidence="14 18" id="KW-0539">Nucleus</keyword>
<dbReference type="GO" id="GO:0097552">
    <property type="term" value="P:mitochondrial double-strand break repair via homologous recombination"/>
    <property type="evidence" value="ECO:0007669"/>
    <property type="project" value="TreeGrafter"/>
</dbReference>
<dbReference type="GO" id="GO:0008296">
    <property type="term" value="F:3'-5'-DNA exonuclease activity"/>
    <property type="evidence" value="ECO:0007669"/>
    <property type="project" value="InterPro"/>
</dbReference>
<dbReference type="InParanoid" id="A0A4S2N5W4"/>
<dbReference type="FunFam" id="3.60.21.10:FF:000011">
    <property type="entry name" value="Double-strand break repair protein"/>
    <property type="match status" value="1"/>
</dbReference>
<evidence type="ECO:0000256" key="10">
    <source>
        <dbReference type="ARBA" id="ARBA00022801"/>
    </source>
</evidence>
<evidence type="ECO:0000259" key="20">
    <source>
        <dbReference type="SMART" id="SM01347"/>
    </source>
</evidence>
<dbReference type="PANTHER" id="PTHR10139">
    <property type="entry name" value="DOUBLE-STRAND BREAK REPAIR PROTEIN MRE11"/>
    <property type="match status" value="1"/>
</dbReference>
<feature type="active site" description="Proton donor" evidence="17">
    <location>
        <position position="123"/>
    </location>
</feature>
<dbReference type="PANTHER" id="PTHR10139:SF1">
    <property type="entry name" value="DOUBLE-STRAND BREAK REPAIR PROTEIN MRE11"/>
    <property type="match status" value="1"/>
</dbReference>
<dbReference type="GO" id="GO:0007095">
    <property type="term" value="P:mitotic G2 DNA damage checkpoint signaling"/>
    <property type="evidence" value="ECO:0007669"/>
    <property type="project" value="TreeGrafter"/>
</dbReference>
<dbReference type="InterPro" id="IPR007281">
    <property type="entry name" value="Mre11_DNA-bd"/>
</dbReference>
<keyword evidence="9 18" id="KW-0227">DNA damage</keyword>
<keyword evidence="11 18" id="KW-0269">Exonuclease</keyword>
<feature type="compositionally biased region" description="Acidic residues" evidence="19">
    <location>
        <begin position="755"/>
        <end position="771"/>
    </location>
</feature>
<evidence type="ECO:0000256" key="5">
    <source>
        <dbReference type="ARBA" id="ARBA00022454"/>
    </source>
</evidence>
<feature type="compositionally biased region" description="Basic and acidic residues" evidence="19">
    <location>
        <begin position="531"/>
        <end position="545"/>
    </location>
</feature>
<accession>A0A4S2N5W4</accession>
<organism evidence="21 22">
    <name type="scientific">Ascodesmis nigricans</name>
    <dbReference type="NCBI Taxonomy" id="341454"/>
    <lineage>
        <taxon>Eukaryota</taxon>
        <taxon>Fungi</taxon>
        <taxon>Dikarya</taxon>
        <taxon>Ascomycota</taxon>
        <taxon>Pezizomycotina</taxon>
        <taxon>Pezizomycetes</taxon>
        <taxon>Pezizales</taxon>
        <taxon>Ascodesmidaceae</taxon>
        <taxon>Ascodesmis</taxon>
    </lineage>
</organism>
<evidence type="ECO:0000256" key="1">
    <source>
        <dbReference type="ARBA" id="ARBA00001936"/>
    </source>
</evidence>
<dbReference type="GO" id="GO:0042138">
    <property type="term" value="P:meiotic DNA double-strand break formation"/>
    <property type="evidence" value="ECO:0007669"/>
    <property type="project" value="TreeGrafter"/>
</dbReference>
<feature type="compositionally biased region" description="Acidic residues" evidence="19">
    <location>
        <begin position="637"/>
        <end position="665"/>
    </location>
</feature>
<evidence type="ECO:0000256" key="14">
    <source>
        <dbReference type="ARBA" id="ARBA00023242"/>
    </source>
</evidence>
<dbReference type="GO" id="GO:0030870">
    <property type="term" value="C:Mre11 complex"/>
    <property type="evidence" value="ECO:0007669"/>
    <property type="project" value="InterPro"/>
</dbReference>
<dbReference type="GO" id="GO:0000724">
    <property type="term" value="P:double-strand break repair via homologous recombination"/>
    <property type="evidence" value="ECO:0007669"/>
    <property type="project" value="TreeGrafter"/>
</dbReference>
<comment type="similarity">
    <text evidence="4 18">Belongs to the MRE11/RAD32 family.</text>
</comment>
<feature type="compositionally biased region" description="Acidic residues" evidence="19">
    <location>
        <begin position="556"/>
        <end position="574"/>
    </location>
</feature>
<protein>
    <submittedName>
        <fullName evidence="21">DNA repair exonuclease</fullName>
    </submittedName>
</protein>
<dbReference type="InterPro" id="IPR029052">
    <property type="entry name" value="Metallo-depent_PP-like"/>
</dbReference>
<comment type="cofactor">
    <cofactor evidence="1">
        <name>Mn(2+)</name>
        <dbReference type="ChEBI" id="CHEBI:29035"/>
    </cofactor>
</comment>
<sequence>PLTDSDTIRILIATDSHVGYNERDPIRGDDSWQSFHEVMQIAKDRDVDMVLLSGDLFHENKPSRKAMYQAMKTLRETCLGDKPCELQILSDTSNEFQSAGGVVNYENPDINVAIPVFSIHGNHDDPSGEGRLCALDLLAVAGLVNYFGRTPENDNITVNPVLLQKGSTKLALYGMSNVRDERLFRTFRDKKVKFLQPEAQKKQWFNLMCVHQNHHGHTETGYLPENFLPGFLDLVIWGHEHECLIDPRPNPEMGFSVIQPGSSIATSLCEGEAVPKHCGILSVTNREFSLEKIRLTTVRPFVMREIILAEEKELKNVWKKTNNRTTVTSHLTMVVDELIEEAIKDWMEAQDDPHVRREDAPLPLVRLRVEYTAPEGHFEVENPQRFSNRFVGKVANVNDIIQFYRKKSGIRAKKSGTGTTATELPELAQYGGSIENIRVETLVKEFLDKATLEILPSNGLGDAVGQFVEKDDRHAVETFVDESLKAYLKKMKEYDELDEENIGEIIVAHKSYLEEAFEKGQAKVPRRQKLREKPDEWESDFDGHWADNPAARIRSDEEDNNNNDDNSEASEPEPEPAARTTSTRGRGRGRSRGARGGRGATTASTTRKPAARKATTTTTTTTTAITTGRSKKKAIVIDDEEEDDEDTPMPDVPSDDTEVYMEEAEPPPPPKPRTATRKPAAIPKTTTTKRAPAATKTQSQLNFAPATRTTRGGSSNPATVGGTQTTTSGTQRTGTQPLFKPLPRRGGRQVYTIPSDDDDEEEVESDEEDEFQPLPSQRARRR</sequence>
<evidence type="ECO:0000256" key="17">
    <source>
        <dbReference type="PIRSR" id="PIRSR000882-1"/>
    </source>
</evidence>
<dbReference type="CDD" id="cd00840">
    <property type="entry name" value="MPP_Mre11_N"/>
    <property type="match status" value="1"/>
</dbReference>
<keyword evidence="22" id="KW-1185">Reference proteome</keyword>
<reference evidence="21 22" key="1">
    <citation type="submission" date="2019-04" db="EMBL/GenBank/DDBJ databases">
        <title>Comparative genomics and transcriptomics to analyze fruiting body development in filamentous ascomycetes.</title>
        <authorList>
            <consortium name="DOE Joint Genome Institute"/>
            <person name="Lutkenhaus R."/>
            <person name="Traeger S."/>
            <person name="Breuer J."/>
            <person name="Kuo A."/>
            <person name="Lipzen A."/>
            <person name="Pangilinan J."/>
            <person name="Dilworth D."/>
            <person name="Sandor L."/>
            <person name="Poggeler S."/>
            <person name="Barry K."/>
            <person name="Grigoriev I.V."/>
            <person name="Nowrousian M."/>
        </authorList>
    </citation>
    <scope>NUCLEOTIDE SEQUENCE [LARGE SCALE GENOMIC DNA]</scope>
    <source>
        <strain evidence="21 22">CBS 389.68</strain>
    </source>
</reference>
<keyword evidence="6 18" id="KW-0540">Nuclease</keyword>
<keyword evidence="13 18" id="KW-0464">Manganese</keyword>
<evidence type="ECO:0000256" key="9">
    <source>
        <dbReference type="ARBA" id="ARBA00022763"/>
    </source>
</evidence>
<dbReference type="GO" id="GO:0035861">
    <property type="term" value="C:site of double-strand break"/>
    <property type="evidence" value="ECO:0007669"/>
    <property type="project" value="TreeGrafter"/>
</dbReference>
<dbReference type="InterPro" id="IPR038487">
    <property type="entry name" value="Mre11_capping_dom"/>
</dbReference>
<evidence type="ECO:0000256" key="4">
    <source>
        <dbReference type="ARBA" id="ARBA00009028"/>
    </source>
</evidence>
<proteinExistence type="inferred from homology"/>
<dbReference type="GO" id="GO:0000014">
    <property type="term" value="F:single-stranded DNA endodeoxyribonuclease activity"/>
    <property type="evidence" value="ECO:0007669"/>
    <property type="project" value="TreeGrafter"/>
</dbReference>
<name>A0A4S2N5W4_9PEZI</name>
<evidence type="ECO:0000256" key="12">
    <source>
        <dbReference type="ARBA" id="ARBA00023204"/>
    </source>
</evidence>
<dbReference type="EMBL" id="ML220112">
    <property type="protein sequence ID" value="TGZ84640.1"/>
    <property type="molecule type" value="Genomic_DNA"/>
</dbReference>
<evidence type="ECO:0000313" key="21">
    <source>
        <dbReference type="EMBL" id="TGZ84640.1"/>
    </source>
</evidence>
<keyword evidence="7" id="KW-0479">Metal-binding</keyword>
<keyword evidence="15 18" id="KW-0469">Meiosis</keyword>
<comment type="subcellular location">
    <subcellularLocation>
        <location evidence="3">Chromosome</location>
    </subcellularLocation>
    <subcellularLocation>
        <location evidence="2">Nucleus</location>
    </subcellularLocation>
</comment>
<dbReference type="SMART" id="SM01347">
    <property type="entry name" value="Mre11_DNA_bind"/>
    <property type="match status" value="1"/>
</dbReference>
<evidence type="ECO:0000256" key="16">
    <source>
        <dbReference type="ARBA" id="ARBA00064981"/>
    </source>
</evidence>
<dbReference type="OrthoDB" id="30417at2759"/>
<evidence type="ECO:0000256" key="6">
    <source>
        <dbReference type="ARBA" id="ARBA00022722"/>
    </source>
</evidence>
<evidence type="ECO:0000256" key="7">
    <source>
        <dbReference type="ARBA" id="ARBA00022723"/>
    </source>
</evidence>
<keyword evidence="8 18" id="KW-0255">Endonuclease</keyword>
<comment type="subunit">
    <text evidence="16">Component of the MRN complex composed of two heterodimers RAD50 and MRE11 associated with a single NBS1.</text>
</comment>
<dbReference type="InterPro" id="IPR003701">
    <property type="entry name" value="Mre11"/>
</dbReference>
<keyword evidence="12 18" id="KW-0234">DNA repair</keyword>
<dbReference type="NCBIfam" id="TIGR00583">
    <property type="entry name" value="mre11"/>
    <property type="match status" value="1"/>
</dbReference>
<evidence type="ECO:0000256" key="18">
    <source>
        <dbReference type="RuleBase" id="RU003447"/>
    </source>
</evidence>
<keyword evidence="10 18" id="KW-0378">Hydrolase</keyword>
<dbReference type="AlphaFoldDB" id="A0A4S2N5W4"/>
<evidence type="ECO:0000256" key="8">
    <source>
        <dbReference type="ARBA" id="ARBA00022759"/>
    </source>
</evidence>